<dbReference type="SFLD" id="SFLDG00180">
    <property type="entry name" value="muconate_cycloisomerase"/>
    <property type="match status" value="1"/>
</dbReference>
<dbReference type="Gene3D" id="3.20.20.120">
    <property type="entry name" value="Enolase-like C-terminal domain"/>
    <property type="match status" value="1"/>
</dbReference>
<evidence type="ECO:0000256" key="3">
    <source>
        <dbReference type="ARBA" id="ARBA00022842"/>
    </source>
</evidence>
<dbReference type="PANTHER" id="PTHR48080">
    <property type="entry name" value="D-GALACTONATE DEHYDRATASE-RELATED"/>
    <property type="match status" value="1"/>
</dbReference>
<dbReference type="GO" id="GO:0046872">
    <property type="term" value="F:metal ion binding"/>
    <property type="evidence" value="ECO:0007669"/>
    <property type="project" value="UniProtKB-KW"/>
</dbReference>
<evidence type="ECO:0000313" key="10">
    <source>
        <dbReference type="EMBL" id="GFE79399.1"/>
    </source>
</evidence>
<keyword evidence="2 6" id="KW-0479">Metal-binding</keyword>
<proteinExistence type="inferred from homology"/>
<dbReference type="InterPro" id="IPR034603">
    <property type="entry name" value="Dipeptide_epimerase"/>
</dbReference>
<evidence type="ECO:0000313" key="11">
    <source>
        <dbReference type="Proteomes" id="UP000445000"/>
    </source>
</evidence>
<accession>A0A829Y7Z4</accession>
<dbReference type="InterPro" id="IPR029017">
    <property type="entry name" value="Enolase-like_N"/>
</dbReference>
<dbReference type="GO" id="GO:0016855">
    <property type="term" value="F:racemase and epimerase activity, acting on amino acids and derivatives"/>
    <property type="evidence" value="ECO:0007669"/>
    <property type="project" value="UniProtKB-UniRule"/>
</dbReference>
<evidence type="ECO:0000256" key="4">
    <source>
        <dbReference type="ARBA" id="ARBA00023235"/>
    </source>
</evidence>
<dbReference type="InterPro" id="IPR029065">
    <property type="entry name" value="Enolase_C-like"/>
</dbReference>
<dbReference type="SUPFAM" id="SSF51604">
    <property type="entry name" value="Enolase C-terminal domain-like"/>
    <property type="match status" value="1"/>
</dbReference>
<dbReference type="SFLD" id="SFLDS00001">
    <property type="entry name" value="Enolase"/>
    <property type="match status" value="1"/>
</dbReference>
<comment type="caution">
    <text evidence="10">The sequence shown here is derived from an EMBL/GenBank/DDBJ whole genome shotgun (WGS) entry which is preliminary data.</text>
</comment>
<dbReference type="Pfam" id="PF13378">
    <property type="entry name" value="MR_MLE_C"/>
    <property type="match status" value="1"/>
</dbReference>
<dbReference type="InterPro" id="IPR013342">
    <property type="entry name" value="Mandelate_racemase_C"/>
</dbReference>
<organism evidence="10 11">
    <name type="scientific">Steroidobacter agaridevorans</name>
    <dbReference type="NCBI Taxonomy" id="2695856"/>
    <lineage>
        <taxon>Bacteria</taxon>
        <taxon>Pseudomonadati</taxon>
        <taxon>Pseudomonadota</taxon>
        <taxon>Gammaproteobacteria</taxon>
        <taxon>Steroidobacterales</taxon>
        <taxon>Steroidobacteraceae</taxon>
        <taxon>Steroidobacter</taxon>
    </lineage>
</organism>
<dbReference type="InterPro" id="IPR034593">
    <property type="entry name" value="DgoD-like"/>
</dbReference>
<dbReference type="PANTHER" id="PTHR48080:SF3">
    <property type="entry name" value="ENOLASE SUPERFAMILY MEMBER DDB_G0284701"/>
    <property type="match status" value="1"/>
</dbReference>
<keyword evidence="4 7" id="KW-0413">Isomerase</keyword>
<dbReference type="Gene3D" id="3.30.390.10">
    <property type="entry name" value="Enolase-like, N-terminal domain"/>
    <property type="match status" value="1"/>
</dbReference>
<evidence type="ECO:0000259" key="9">
    <source>
        <dbReference type="SMART" id="SM00922"/>
    </source>
</evidence>
<feature type="binding site" evidence="6">
    <location>
        <position position="192"/>
    </location>
    <ligand>
        <name>Mg(2+)</name>
        <dbReference type="ChEBI" id="CHEBI:18420"/>
    </ligand>
</feature>
<reference evidence="11" key="1">
    <citation type="submission" date="2020-01" db="EMBL/GenBank/DDBJ databases">
        <title>'Steroidobacter agaridevorans' sp. nov., agar-degrading bacteria isolated from rhizosphere soils.</title>
        <authorList>
            <person name="Ikenaga M."/>
            <person name="Kataoka M."/>
            <person name="Murouchi A."/>
            <person name="Katsuragi S."/>
            <person name="Sakai M."/>
        </authorList>
    </citation>
    <scope>NUCLEOTIDE SEQUENCE [LARGE SCALE GENOMIC DNA]</scope>
    <source>
        <strain evidence="11">YU21-B</strain>
    </source>
</reference>
<evidence type="ECO:0000256" key="2">
    <source>
        <dbReference type="ARBA" id="ARBA00022723"/>
    </source>
</evidence>
<dbReference type="SFLD" id="SFLDF00010">
    <property type="entry name" value="dipeptide_epimerase"/>
    <property type="match status" value="1"/>
</dbReference>
<dbReference type="SMART" id="SM00922">
    <property type="entry name" value="MR_MLE"/>
    <property type="match status" value="1"/>
</dbReference>
<dbReference type="CDD" id="cd03319">
    <property type="entry name" value="L-Ala-DL-Glu_epimerase"/>
    <property type="match status" value="1"/>
</dbReference>
<dbReference type="EMBL" id="BLJN01000001">
    <property type="protein sequence ID" value="GFE79399.1"/>
    <property type="molecule type" value="Genomic_DNA"/>
</dbReference>
<protein>
    <recommendedName>
        <fullName evidence="7">Dipeptide epimerase</fullName>
        <ecNumber evidence="7">5.1.1.-</ecNumber>
    </recommendedName>
</protein>
<feature type="active site" description="Proton acceptor; specific for (R)-substrate epimerization" evidence="5">
    <location>
        <position position="118"/>
    </location>
</feature>
<feature type="active site" description="Proton acceptor; specific for (S)-substrate epimerization" evidence="5">
    <location>
        <position position="214"/>
    </location>
</feature>
<gene>
    <name evidence="10" type="ORF">GCM10011487_13990</name>
</gene>
<evidence type="ECO:0000256" key="1">
    <source>
        <dbReference type="ARBA" id="ARBA00008031"/>
    </source>
</evidence>
<keyword evidence="11" id="KW-1185">Reference proteome</keyword>
<feature type="region of interest" description="Disordered" evidence="8">
    <location>
        <begin position="1"/>
        <end position="26"/>
    </location>
</feature>
<dbReference type="SUPFAM" id="SSF54826">
    <property type="entry name" value="Enolase N-terminal domain-like"/>
    <property type="match status" value="1"/>
</dbReference>
<name>A0A829Y7Z4_9GAMM</name>
<feature type="binding site" evidence="6">
    <location>
        <position position="169"/>
    </location>
    <ligand>
        <name>Mg(2+)</name>
        <dbReference type="ChEBI" id="CHEBI:18420"/>
    </ligand>
</feature>
<evidence type="ECO:0000256" key="8">
    <source>
        <dbReference type="SAM" id="MobiDB-lite"/>
    </source>
</evidence>
<evidence type="ECO:0000256" key="6">
    <source>
        <dbReference type="PIRSR" id="PIRSR634603-3"/>
    </source>
</evidence>
<dbReference type="InterPro" id="IPR013341">
    <property type="entry name" value="Mandelate_racemase_N_dom"/>
</dbReference>
<dbReference type="EC" id="5.1.1.-" evidence="7"/>
<feature type="domain" description="Mandelate racemase/muconate lactonizing enzyme C-terminal" evidence="9">
    <location>
        <begin position="100"/>
        <end position="190"/>
    </location>
</feature>
<sequence length="295" mass="31423">MVTVAEKGVVGRGESSPNRRFDETPEQSLRAIEALIPALEAGLDRAELQQAMTAGAARNAIDCALWDLEAKLTKTRVWELAGVPAPRPTLTSQTIGVGAPATMASMAARAWSPLLKLKLGGDADIECVRAVREAAPSARIVVDANEAWTLAQLQSFAAAAVSCDVELIEQPLRAGNDSQLDGVRTSIPLGADESFHGLELFERTRDRYQVVNIKLDKTGGLTEALRIKAEAERRGLRIMVGCMGGTSLAMAPAMLLASDASFVDLDGARLLQTDRSPGLRYDGGIIAPFDADVWG</sequence>
<dbReference type="AlphaFoldDB" id="A0A829Y7Z4"/>
<evidence type="ECO:0000256" key="5">
    <source>
        <dbReference type="PIRSR" id="PIRSR634603-1"/>
    </source>
</evidence>
<feature type="binding site" evidence="6">
    <location>
        <position position="143"/>
    </location>
    <ligand>
        <name>Mg(2+)</name>
        <dbReference type="ChEBI" id="CHEBI:18420"/>
    </ligand>
</feature>
<evidence type="ECO:0000256" key="7">
    <source>
        <dbReference type="RuleBase" id="RU366006"/>
    </source>
</evidence>
<dbReference type="Proteomes" id="UP000445000">
    <property type="component" value="Unassembled WGS sequence"/>
</dbReference>
<keyword evidence="3 6" id="KW-0460">Magnesium</keyword>
<dbReference type="InterPro" id="IPR036849">
    <property type="entry name" value="Enolase-like_C_sf"/>
</dbReference>
<dbReference type="Pfam" id="PF02746">
    <property type="entry name" value="MR_MLE_N"/>
    <property type="match status" value="1"/>
</dbReference>
<comment type="cofactor">
    <cofactor evidence="6 7">
        <name>Mg(2+)</name>
        <dbReference type="ChEBI" id="CHEBI:18420"/>
    </cofactor>
    <text evidence="6 7">Binds 1 Mg(2+) ion per subunit.</text>
</comment>
<comment type="similarity">
    <text evidence="1 7">Belongs to the mandelate racemase/muconate lactonizing enzyme family.</text>
</comment>